<feature type="signal peptide" evidence="1">
    <location>
        <begin position="1"/>
        <end position="27"/>
    </location>
</feature>
<reference evidence="2" key="1">
    <citation type="journal article" date="2021" name="Nat. Commun.">
        <title>Genetic determinants of endophytism in the Arabidopsis root mycobiome.</title>
        <authorList>
            <person name="Mesny F."/>
            <person name="Miyauchi S."/>
            <person name="Thiergart T."/>
            <person name="Pickel B."/>
            <person name="Atanasova L."/>
            <person name="Karlsson M."/>
            <person name="Huettel B."/>
            <person name="Barry K.W."/>
            <person name="Haridas S."/>
            <person name="Chen C."/>
            <person name="Bauer D."/>
            <person name="Andreopoulos W."/>
            <person name="Pangilinan J."/>
            <person name="LaButti K."/>
            <person name="Riley R."/>
            <person name="Lipzen A."/>
            <person name="Clum A."/>
            <person name="Drula E."/>
            <person name="Henrissat B."/>
            <person name="Kohler A."/>
            <person name="Grigoriev I.V."/>
            <person name="Martin F.M."/>
            <person name="Hacquard S."/>
        </authorList>
    </citation>
    <scope>NUCLEOTIDE SEQUENCE</scope>
    <source>
        <strain evidence="2">MPI-CAGE-AT-0147</strain>
    </source>
</reference>
<dbReference type="InterPro" id="IPR052577">
    <property type="entry name" value="VWA7"/>
</dbReference>
<accession>A0A9P9DVE1</accession>
<dbReference type="Gene3D" id="1.20.120.20">
    <property type="entry name" value="Apolipoprotein"/>
    <property type="match status" value="1"/>
</dbReference>
<feature type="chain" id="PRO_5040303874" evidence="1">
    <location>
        <begin position="28"/>
        <end position="805"/>
    </location>
</feature>
<evidence type="ECO:0000313" key="3">
    <source>
        <dbReference type="Proteomes" id="UP000738349"/>
    </source>
</evidence>
<proteinExistence type="predicted"/>
<dbReference type="PANTHER" id="PTHR14905:SF11">
    <property type="entry name" value="TINC (EUROFUNG)"/>
    <property type="match status" value="1"/>
</dbReference>
<evidence type="ECO:0000256" key="1">
    <source>
        <dbReference type="SAM" id="SignalP"/>
    </source>
</evidence>
<dbReference type="InterPro" id="IPR010816">
    <property type="entry name" value="Het-C"/>
</dbReference>
<dbReference type="AlphaFoldDB" id="A0A9P9DVE1"/>
<evidence type="ECO:0000313" key="2">
    <source>
        <dbReference type="EMBL" id="KAH7125948.1"/>
    </source>
</evidence>
<dbReference type="EMBL" id="JAGMUV010000020">
    <property type="protein sequence ID" value="KAH7125948.1"/>
    <property type="molecule type" value="Genomic_DNA"/>
</dbReference>
<sequence length="805" mass="88391">MAANVGAFSGIIATFIILSFLCKPAHAFGAGNVADAIGLNEVVWKHGDIGDVLKLLPVSFLTRYGFTHMDIMRVYFGNWLRDYSQVIDIMPLSNATEPTLRAIVSLLGFMAFGLATEEFEVTKERLGCYRPEEHIGSPLLTRYQGYALNKSQEYFGDDSIKDLDPRLRRKVSTEETDVDKKTGMKNYIANETLGINTSAGYVRRKIQECVNHGRNARRNGSESSWHEALISLGALLHTLEDFSAHSNYVELVLQCVGEKSIFACVGDKCRVTVPSTTQEVPPLVTGTFGSLDVFQSIIGEMDDKAAMKSEGELGALDNLLAGAPDFRTVAASIVSTLRYLSVLMPGAGDFKTELEGILKRVQDSGNDKVEKGSVDIDARAIWVIIEPVFSFQGKIKRFLIESKEHPQISLVTKALDKIGEVIDDLVYAALAVIIEPAVQQVREAIKDGKETIEKVDRLNKYYANIFDEDSTDSNPSHSILAKDHFSNYLNPVAGRVATATTNWATQRIVECWDSDKDEIMSTNTEMILEIFHHPAFALSSGQTFIQKTMFDIVDCWWRERTPSQQSTLRAHLNREGMEANADGHHHGDNNPVKAAQETRQFTSKPGYALDWAGSKPRLEKRPEKDIGGDFLKILADMGETLEKTGKLLEEGAAKAEELINQGLDTIGEAADEVGKGLKRGFDEVTSTAEELAEEAMRGGKKVLDEATRAGQQVLDEVEETVGGAVDAVEETVGDIARGAEEVVTDLGNAVEKGFDSVVDTGGEVVRDVENFVSDGANEVVHQVEDFGNKAGEVFSDVGKALTSWW</sequence>
<comment type="caution">
    <text evidence="2">The sequence shown here is derived from an EMBL/GenBank/DDBJ whole genome shotgun (WGS) entry which is preliminary data.</text>
</comment>
<dbReference type="Proteomes" id="UP000738349">
    <property type="component" value="Unassembled WGS sequence"/>
</dbReference>
<gene>
    <name evidence="2" type="ORF">EDB81DRAFT_910669</name>
</gene>
<keyword evidence="3" id="KW-1185">Reference proteome</keyword>
<name>A0A9P9DVE1_9HYPO</name>
<protein>
    <submittedName>
        <fullName evidence="2">Heterokaryon incompatibility protein Het-C-domain-containing protein</fullName>
    </submittedName>
</protein>
<dbReference type="OrthoDB" id="2506204at2759"/>
<dbReference type="Pfam" id="PF07217">
    <property type="entry name" value="Het-C"/>
    <property type="match status" value="1"/>
</dbReference>
<dbReference type="PANTHER" id="PTHR14905">
    <property type="entry name" value="NG37"/>
    <property type="match status" value="1"/>
</dbReference>
<keyword evidence="1" id="KW-0732">Signal</keyword>
<organism evidence="2 3">
    <name type="scientific">Dactylonectria macrodidyma</name>
    <dbReference type="NCBI Taxonomy" id="307937"/>
    <lineage>
        <taxon>Eukaryota</taxon>
        <taxon>Fungi</taxon>
        <taxon>Dikarya</taxon>
        <taxon>Ascomycota</taxon>
        <taxon>Pezizomycotina</taxon>
        <taxon>Sordariomycetes</taxon>
        <taxon>Hypocreomycetidae</taxon>
        <taxon>Hypocreales</taxon>
        <taxon>Nectriaceae</taxon>
        <taxon>Dactylonectria</taxon>
    </lineage>
</organism>